<evidence type="ECO:0000256" key="2">
    <source>
        <dbReference type="SAM" id="Phobius"/>
    </source>
</evidence>
<keyword evidence="2" id="KW-1133">Transmembrane helix</keyword>
<evidence type="ECO:0000256" key="3">
    <source>
        <dbReference type="SAM" id="SignalP"/>
    </source>
</evidence>
<feature type="transmembrane region" description="Helical" evidence="2">
    <location>
        <begin position="108"/>
        <end position="130"/>
    </location>
</feature>
<dbReference type="PANTHER" id="PTHR35718">
    <property type="entry name" value="EXPRESSED PROTEIN"/>
    <property type="match status" value="1"/>
</dbReference>
<dbReference type="Proteomes" id="UP000594263">
    <property type="component" value="Unplaced"/>
</dbReference>
<dbReference type="Gramene" id="Kaladp0043s0257.1.v1.1">
    <property type="protein sequence ID" value="Kaladp0043s0257.1.v1.1.CDS.1"/>
    <property type="gene ID" value="Kaladp0043s0257.v1.1"/>
</dbReference>
<dbReference type="OMA" id="ESKAKTH"/>
<evidence type="ECO:0008006" key="6">
    <source>
        <dbReference type="Google" id="ProtNLM"/>
    </source>
</evidence>
<feature type="signal peptide" evidence="3">
    <location>
        <begin position="1"/>
        <end position="23"/>
    </location>
</feature>
<evidence type="ECO:0000256" key="1">
    <source>
        <dbReference type="SAM" id="MobiDB-lite"/>
    </source>
</evidence>
<reference evidence="4" key="1">
    <citation type="submission" date="2021-01" db="UniProtKB">
        <authorList>
            <consortium name="EnsemblPlants"/>
        </authorList>
    </citation>
    <scope>IDENTIFICATION</scope>
</reference>
<accession>A0A7N0TSZ1</accession>
<organism evidence="4 5">
    <name type="scientific">Kalanchoe fedtschenkoi</name>
    <name type="common">Lavender scallops</name>
    <name type="synonym">South American air plant</name>
    <dbReference type="NCBI Taxonomy" id="63787"/>
    <lineage>
        <taxon>Eukaryota</taxon>
        <taxon>Viridiplantae</taxon>
        <taxon>Streptophyta</taxon>
        <taxon>Embryophyta</taxon>
        <taxon>Tracheophyta</taxon>
        <taxon>Spermatophyta</taxon>
        <taxon>Magnoliopsida</taxon>
        <taxon>eudicotyledons</taxon>
        <taxon>Gunneridae</taxon>
        <taxon>Pentapetalae</taxon>
        <taxon>Saxifragales</taxon>
        <taxon>Crassulaceae</taxon>
        <taxon>Kalanchoe</taxon>
    </lineage>
</organism>
<dbReference type="PANTHER" id="PTHR35718:SF1">
    <property type="entry name" value="EXPRESSED PROTEIN"/>
    <property type="match status" value="1"/>
</dbReference>
<keyword evidence="5" id="KW-1185">Reference proteome</keyword>
<proteinExistence type="predicted"/>
<dbReference type="EnsemblPlants" id="Kaladp0043s0257.1.v1.1">
    <property type="protein sequence ID" value="Kaladp0043s0257.1.v1.1.CDS.1"/>
    <property type="gene ID" value="Kaladp0043s0257.v1.1"/>
</dbReference>
<feature type="region of interest" description="Disordered" evidence="1">
    <location>
        <begin position="82"/>
        <end position="101"/>
    </location>
</feature>
<keyword evidence="2" id="KW-0472">Membrane</keyword>
<keyword evidence="2" id="KW-0812">Transmembrane</keyword>
<sequence>MSYIEMILFHSTLLLLTISASRAQDFFPHGLEFETPVSLTPSTYEFFNSNHSPQQQHTDTHIGQACADSGCAPYPQAAEVEAAQVQEGSKGGQKSSASDGRGMSGGGVAGIVFGVVGVVFVCMGVYYVVAARRANVIRARLAAAAAQPQA</sequence>
<feature type="chain" id="PRO_5029627200" description="Transmembrane protein" evidence="3">
    <location>
        <begin position="24"/>
        <end position="150"/>
    </location>
</feature>
<evidence type="ECO:0000313" key="4">
    <source>
        <dbReference type="EnsemblPlants" id="Kaladp0043s0257.1.v1.1.CDS.1"/>
    </source>
</evidence>
<keyword evidence="3" id="KW-0732">Signal</keyword>
<dbReference type="AlphaFoldDB" id="A0A7N0TSZ1"/>
<protein>
    <recommendedName>
        <fullName evidence="6">Transmembrane protein</fullName>
    </recommendedName>
</protein>
<evidence type="ECO:0000313" key="5">
    <source>
        <dbReference type="Proteomes" id="UP000594263"/>
    </source>
</evidence>
<name>A0A7N0TSZ1_KALFE</name>